<feature type="region of interest" description="Disordered" evidence="1">
    <location>
        <begin position="233"/>
        <end position="268"/>
    </location>
</feature>
<dbReference type="EMBL" id="CDMY01000821">
    <property type="protein sequence ID" value="CEM34482.1"/>
    <property type="molecule type" value="Genomic_DNA"/>
</dbReference>
<protein>
    <submittedName>
        <fullName evidence="2">Uncharacterized protein</fullName>
    </submittedName>
</protein>
<gene>
    <name evidence="2" type="ORF">Vbra_10408</name>
</gene>
<evidence type="ECO:0000313" key="2">
    <source>
        <dbReference type="EMBL" id="CEM34482.1"/>
    </source>
</evidence>
<organism evidence="2 3">
    <name type="scientific">Vitrella brassicaformis (strain CCMP3155)</name>
    <dbReference type="NCBI Taxonomy" id="1169540"/>
    <lineage>
        <taxon>Eukaryota</taxon>
        <taxon>Sar</taxon>
        <taxon>Alveolata</taxon>
        <taxon>Colpodellida</taxon>
        <taxon>Vitrellaceae</taxon>
        <taxon>Vitrella</taxon>
    </lineage>
</organism>
<keyword evidence="3" id="KW-1185">Reference proteome</keyword>
<dbReference type="AlphaFoldDB" id="A0A0G4GUG6"/>
<dbReference type="Proteomes" id="UP000041254">
    <property type="component" value="Unassembled WGS sequence"/>
</dbReference>
<evidence type="ECO:0000313" key="3">
    <source>
        <dbReference type="Proteomes" id="UP000041254"/>
    </source>
</evidence>
<dbReference type="VEuPathDB" id="CryptoDB:Vbra_10408"/>
<proteinExistence type="predicted"/>
<name>A0A0G4GUG6_VITBC</name>
<sequence length="382" mass="40580">MFTPSLVAIYLVVSFVGKKKSRLTHTEKENEAYRYAEALEDKPEWSLKLFRLAGRDTVTVDPAKPYRVLLPAFIEKDAIEGGVVAPELARLCSGASDEDIAVSYVRRAGAMPTSTGGQSAHLPAMSHAPVASSSSSRNQLWVPSAAHHGPVGTSAARPLLASGNFQTTDTTTTTTNTIQHPLLPLPSNYHPTFHFNPRPAAGPVFPTPLSAPGYSAAVQYNSIRDNRCTWANRRGSRAPARQRLPETSPATQAIHAPPSATGAVGGGGLPVAPRPLPLYSPQNINNAPCYVGQVARMPPALPLTAVAPLSVPMGMPRGPPMQLPGGGITYVNPPVHGNPTNPPVAPQLSMASHVSHTQYTVQGSAASEWLYLNINHQPRHQG</sequence>
<dbReference type="InParanoid" id="A0A0G4GUG6"/>
<evidence type="ECO:0000256" key="1">
    <source>
        <dbReference type="SAM" id="MobiDB-lite"/>
    </source>
</evidence>
<reference evidence="2 3" key="1">
    <citation type="submission" date="2014-11" db="EMBL/GenBank/DDBJ databases">
        <authorList>
            <person name="Zhu J."/>
            <person name="Qi W."/>
            <person name="Song R."/>
        </authorList>
    </citation>
    <scope>NUCLEOTIDE SEQUENCE [LARGE SCALE GENOMIC DNA]</scope>
</reference>
<accession>A0A0G4GUG6</accession>